<evidence type="ECO:0000313" key="3">
    <source>
        <dbReference type="EMBL" id="KAG0717278.1"/>
    </source>
</evidence>
<comment type="caution">
    <text evidence="3">The sequence shown here is derived from an EMBL/GenBank/DDBJ whole genome shotgun (WGS) entry which is preliminary data.</text>
</comment>
<feature type="compositionally biased region" description="Basic and acidic residues" evidence="1">
    <location>
        <begin position="612"/>
        <end position="625"/>
    </location>
</feature>
<feature type="compositionally biased region" description="Polar residues" evidence="1">
    <location>
        <begin position="626"/>
        <end position="638"/>
    </location>
</feature>
<dbReference type="AlphaFoldDB" id="A0A8J4XY50"/>
<evidence type="ECO:0000256" key="1">
    <source>
        <dbReference type="SAM" id="MobiDB-lite"/>
    </source>
</evidence>
<gene>
    <name evidence="3" type="ORF">GWK47_054779</name>
</gene>
<organism evidence="3 4">
    <name type="scientific">Chionoecetes opilio</name>
    <name type="common">Atlantic snow crab</name>
    <name type="synonym">Cancer opilio</name>
    <dbReference type="NCBI Taxonomy" id="41210"/>
    <lineage>
        <taxon>Eukaryota</taxon>
        <taxon>Metazoa</taxon>
        <taxon>Ecdysozoa</taxon>
        <taxon>Arthropoda</taxon>
        <taxon>Crustacea</taxon>
        <taxon>Multicrustacea</taxon>
        <taxon>Malacostraca</taxon>
        <taxon>Eumalacostraca</taxon>
        <taxon>Eucarida</taxon>
        <taxon>Decapoda</taxon>
        <taxon>Pleocyemata</taxon>
        <taxon>Brachyura</taxon>
        <taxon>Eubrachyura</taxon>
        <taxon>Majoidea</taxon>
        <taxon>Majidae</taxon>
        <taxon>Chionoecetes</taxon>
    </lineage>
</organism>
<name>A0A8J4XY50_CHIOP</name>
<evidence type="ECO:0008006" key="5">
    <source>
        <dbReference type="Google" id="ProtNLM"/>
    </source>
</evidence>
<reference evidence="3" key="1">
    <citation type="submission" date="2020-07" db="EMBL/GenBank/DDBJ databases">
        <title>The High-quality genome of the commercially important snow crab, Chionoecetes opilio.</title>
        <authorList>
            <person name="Jeong J.-H."/>
            <person name="Ryu S."/>
        </authorList>
    </citation>
    <scope>NUCLEOTIDE SEQUENCE</scope>
    <source>
        <strain evidence="3">MADBK_172401_WGS</strain>
        <tissue evidence="3">Digestive gland</tissue>
    </source>
</reference>
<dbReference type="Proteomes" id="UP000770661">
    <property type="component" value="Unassembled WGS sequence"/>
</dbReference>
<accession>A0A8J4XY50</accession>
<dbReference type="InterPro" id="IPR022048">
    <property type="entry name" value="Envelope_fusion-like"/>
</dbReference>
<proteinExistence type="predicted"/>
<keyword evidence="2" id="KW-0472">Membrane</keyword>
<keyword evidence="2" id="KW-0812">Transmembrane</keyword>
<evidence type="ECO:0000256" key="2">
    <source>
        <dbReference type="SAM" id="Phobius"/>
    </source>
</evidence>
<dbReference type="Pfam" id="PF12259">
    <property type="entry name" value="Baculo_F"/>
    <property type="match status" value="1"/>
</dbReference>
<evidence type="ECO:0000313" key="4">
    <source>
        <dbReference type="Proteomes" id="UP000770661"/>
    </source>
</evidence>
<dbReference type="EMBL" id="JACEEZ010017867">
    <property type="protein sequence ID" value="KAG0717278.1"/>
    <property type="molecule type" value="Genomic_DNA"/>
</dbReference>
<protein>
    <recommendedName>
        <fullName evidence="5">Envelope protein</fullName>
    </recommendedName>
</protein>
<dbReference type="OrthoDB" id="7756649at2759"/>
<keyword evidence="4" id="KW-1185">Reference proteome</keyword>
<feature type="region of interest" description="Disordered" evidence="1">
    <location>
        <begin position="612"/>
        <end position="638"/>
    </location>
</feature>
<sequence>MTQSLETIHPAQEQPMRAGLAFTPAFRMLITGRAYIVPIMVKTDAVLHPMIDALNLTADVAWSMEHMNRSYPTVDLLKRTLDGFHGEFSKLFKEAKAFLTSVSGRAPHSRYRRGAANFIGSLANLLFGTATQEQVDKIHKNLDNLNQLTESERQTLNIHSEILNITIRDLRHINSAISRLETAPKTAADIIRRFSIKTLEIEGDVRLIETISLIQLALSDLDHDFTNLKIGFMEMLQTYASPLIIPDDVLLDILKKASLRLPGLLFPAEPEFLSLYRDISTVYTRRTAFKGSLCYYLVIPMTGDPSDLLDVFEIHAFPSQIPSIDPKYFVQITPDARYLAVSEDRNMYMLVQDFERCRRHDALLICPPRGPIYTTDESVCEISIFLGTPDAAALCPKQLVERFRPTFHRIPAGWAFSVDQPTTLTMVCPSSSLQKFRQTIQGTGILQIGPGCAVHTDTFTLPALDEVVDDAPLSVHPSPLPLAPLLAGWEKRVLTQLPNASLPPMGAFHPTELSVLAPRLLPIHRVEAPPTESRYAAWWVWVLVGAGLPTGMALMVGVWWTVRRFAAVPSSDTSLDVHSSWLNMVARPYRPGTARRPSMVQGRTILEGKVCRGRETSEEVDKEQCQQEPAEQMENNTK</sequence>
<keyword evidence="2" id="KW-1133">Transmembrane helix</keyword>
<feature type="transmembrane region" description="Helical" evidence="2">
    <location>
        <begin position="538"/>
        <end position="562"/>
    </location>
</feature>